<feature type="compositionally biased region" description="Low complexity" evidence="3">
    <location>
        <begin position="99"/>
        <end position="108"/>
    </location>
</feature>
<dbReference type="EMBL" id="JADGJH010001568">
    <property type="protein sequence ID" value="KAJ3112177.1"/>
    <property type="molecule type" value="Genomic_DNA"/>
</dbReference>
<feature type="region of interest" description="Disordered" evidence="3">
    <location>
        <begin position="435"/>
        <end position="465"/>
    </location>
</feature>
<gene>
    <name evidence="4" type="ORF">HK100_002430</name>
</gene>
<name>A0AAD5XFF7_9FUNG</name>
<dbReference type="GO" id="GO:0005634">
    <property type="term" value="C:nucleus"/>
    <property type="evidence" value="ECO:0007669"/>
    <property type="project" value="UniProtKB-SubCell"/>
</dbReference>
<comment type="subcellular location">
    <subcellularLocation>
        <location evidence="1">Nucleus</location>
    </subcellularLocation>
</comment>
<comment type="caution">
    <text evidence="4">The sequence shown here is derived from an EMBL/GenBank/DDBJ whole genome shotgun (WGS) entry which is preliminary data.</text>
</comment>
<proteinExistence type="predicted"/>
<reference evidence="4" key="1">
    <citation type="submission" date="2020-05" db="EMBL/GenBank/DDBJ databases">
        <title>Phylogenomic resolution of chytrid fungi.</title>
        <authorList>
            <person name="Stajich J.E."/>
            <person name="Amses K."/>
            <person name="Simmons R."/>
            <person name="Seto K."/>
            <person name="Myers J."/>
            <person name="Bonds A."/>
            <person name="Quandt C.A."/>
            <person name="Barry K."/>
            <person name="Liu P."/>
            <person name="Grigoriev I."/>
            <person name="Longcore J.E."/>
            <person name="James T.Y."/>
        </authorList>
    </citation>
    <scope>NUCLEOTIDE SEQUENCE</scope>
    <source>
        <strain evidence="4">JEL0513</strain>
    </source>
</reference>
<evidence type="ECO:0000256" key="3">
    <source>
        <dbReference type="SAM" id="MobiDB-lite"/>
    </source>
</evidence>
<dbReference type="PROSITE" id="PS00354">
    <property type="entry name" value="HMGI_Y"/>
    <property type="match status" value="1"/>
</dbReference>
<keyword evidence="2" id="KW-0539">Nucleus</keyword>
<evidence type="ECO:0000313" key="5">
    <source>
        <dbReference type="Proteomes" id="UP001211907"/>
    </source>
</evidence>
<dbReference type="AlphaFoldDB" id="A0AAD5XFF7"/>
<dbReference type="InterPro" id="IPR000637">
    <property type="entry name" value="HMGI/Y_DNA-bd_CS"/>
</dbReference>
<dbReference type="GO" id="GO:0006355">
    <property type="term" value="P:regulation of DNA-templated transcription"/>
    <property type="evidence" value="ECO:0007669"/>
    <property type="project" value="InterPro"/>
</dbReference>
<sequence>MASQNLPLHLLPVSRSLSPSDSQNQLPIANWATGIPGFTTLADTFAQTLSEDDWQKTRVSFAGSTTISPAYPIFCMPTRPKSPRPQPPARRCSPPITPQKPKLPLTPTSSPQKRSRKAGSGRRPAASIAITTPTSSPPHSISLPPDPQSQLQFNFANRRQTALSIKTETLSKCYATLKREKAEEAAGLVTLLKSREQVLGDYRRIVVDASIAAHSAAAVNGVSLGVAREVMREMGLHRMRYEDRRPVELENDNGADGVESNNNKESGDIGIGGDLFSVKREYDDVISAGTSGFGGLSSGIGMTPSLLATATPTSTPAPAADDSLLKLHEVSAPKFIITTTPSKRGRGRPRKDQVYISSVPTSSFSSAPSDYLVPYTVKRPTKKQKTNVDGVAMKHGETSISPQHPNGGNLLLSAAQVVSQQDAADICGAPARFGTNISDNSSNAGSNGSSSSGGSSGERSIGSLADSQPGSFCSNLSSVDDGQESTAGIVSELTEAESLVHSQEVAASQKSVESNGLDLLAFAAWL</sequence>
<organism evidence="4 5">
    <name type="scientific">Physocladia obscura</name>
    <dbReference type="NCBI Taxonomy" id="109957"/>
    <lineage>
        <taxon>Eukaryota</taxon>
        <taxon>Fungi</taxon>
        <taxon>Fungi incertae sedis</taxon>
        <taxon>Chytridiomycota</taxon>
        <taxon>Chytridiomycota incertae sedis</taxon>
        <taxon>Chytridiomycetes</taxon>
        <taxon>Chytridiales</taxon>
        <taxon>Chytriomycetaceae</taxon>
        <taxon>Physocladia</taxon>
    </lineage>
</organism>
<protein>
    <submittedName>
        <fullName evidence="4">Uncharacterized protein</fullName>
    </submittedName>
</protein>
<evidence type="ECO:0000256" key="1">
    <source>
        <dbReference type="ARBA" id="ARBA00004123"/>
    </source>
</evidence>
<evidence type="ECO:0000313" key="4">
    <source>
        <dbReference type="EMBL" id="KAJ3112177.1"/>
    </source>
</evidence>
<evidence type="ECO:0000256" key="2">
    <source>
        <dbReference type="ARBA" id="ARBA00023242"/>
    </source>
</evidence>
<feature type="compositionally biased region" description="Low complexity" evidence="3">
    <location>
        <begin position="124"/>
        <end position="143"/>
    </location>
</feature>
<dbReference type="Proteomes" id="UP001211907">
    <property type="component" value="Unassembled WGS sequence"/>
</dbReference>
<feature type="compositionally biased region" description="Low complexity" evidence="3">
    <location>
        <begin position="438"/>
        <end position="463"/>
    </location>
</feature>
<keyword evidence="5" id="KW-1185">Reference proteome</keyword>
<feature type="region of interest" description="Disordered" evidence="3">
    <location>
        <begin position="72"/>
        <end position="150"/>
    </location>
</feature>
<accession>A0AAD5XFF7</accession>